<dbReference type="PROSITE" id="PS00375">
    <property type="entry name" value="UDPGT"/>
    <property type="match status" value="1"/>
</dbReference>
<dbReference type="SMR" id="A0A803MFP3"/>
<dbReference type="Gramene" id="AUR62028637-RA">
    <property type="protein sequence ID" value="AUR62028637-RA:cds"/>
    <property type="gene ID" value="AUR62028637"/>
</dbReference>
<protein>
    <recommendedName>
        <fullName evidence="5">Glycosyltransferase</fullName>
        <ecNumber evidence="5">2.4.1.-</ecNumber>
    </recommendedName>
</protein>
<dbReference type="InterPro" id="IPR035595">
    <property type="entry name" value="UDP_glycos_trans_CS"/>
</dbReference>
<dbReference type="Proteomes" id="UP000596660">
    <property type="component" value="Unplaced"/>
</dbReference>
<evidence type="ECO:0000256" key="3">
    <source>
        <dbReference type="ARBA" id="ARBA00022679"/>
    </source>
</evidence>
<dbReference type="PANTHER" id="PTHR11926:SF1553">
    <property type="entry name" value="GLYCOSYLTRANSFERASE"/>
    <property type="match status" value="1"/>
</dbReference>
<dbReference type="GO" id="GO:0080044">
    <property type="term" value="F:quercetin 7-O-glucosyltransferase activity"/>
    <property type="evidence" value="ECO:0007669"/>
    <property type="project" value="TreeGrafter"/>
</dbReference>
<dbReference type="InterPro" id="IPR002213">
    <property type="entry name" value="UDP_glucos_trans"/>
</dbReference>
<evidence type="ECO:0000256" key="2">
    <source>
        <dbReference type="ARBA" id="ARBA00022676"/>
    </source>
</evidence>
<organism evidence="6 7">
    <name type="scientific">Chenopodium quinoa</name>
    <name type="common">Quinoa</name>
    <dbReference type="NCBI Taxonomy" id="63459"/>
    <lineage>
        <taxon>Eukaryota</taxon>
        <taxon>Viridiplantae</taxon>
        <taxon>Streptophyta</taxon>
        <taxon>Embryophyta</taxon>
        <taxon>Tracheophyta</taxon>
        <taxon>Spermatophyta</taxon>
        <taxon>Magnoliopsida</taxon>
        <taxon>eudicotyledons</taxon>
        <taxon>Gunneridae</taxon>
        <taxon>Pentapetalae</taxon>
        <taxon>Caryophyllales</taxon>
        <taxon>Chenopodiaceae</taxon>
        <taxon>Chenopodioideae</taxon>
        <taxon>Atripliceae</taxon>
        <taxon>Chenopodium</taxon>
    </lineage>
</organism>
<dbReference type="KEGG" id="cqi:110727516"/>
<dbReference type="GO" id="GO:0080043">
    <property type="term" value="F:quercetin 3-O-glucosyltransferase activity"/>
    <property type="evidence" value="ECO:0007669"/>
    <property type="project" value="TreeGrafter"/>
</dbReference>
<reference evidence="6" key="1">
    <citation type="journal article" date="2017" name="Nature">
        <title>The genome of Chenopodium quinoa.</title>
        <authorList>
            <person name="Jarvis D.E."/>
            <person name="Ho Y.S."/>
            <person name="Lightfoot D.J."/>
            <person name="Schmoeckel S.M."/>
            <person name="Li B."/>
            <person name="Borm T.J.A."/>
            <person name="Ohyanagi H."/>
            <person name="Mineta K."/>
            <person name="Michell C.T."/>
            <person name="Saber N."/>
            <person name="Kharbatia N.M."/>
            <person name="Rupper R.R."/>
            <person name="Sharp A.R."/>
            <person name="Dally N."/>
            <person name="Boughton B.A."/>
            <person name="Woo Y.H."/>
            <person name="Gao G."/>
            <person name="Schijlen E.G.W.M."/>
            <person name="Guo X."/>
            <person name="Momin A.A."/>
            <person name="Negrao S."/>
            <person name="Al-Babili S."/>
            <person name="Gehring C."/>
            <person name="Roessner U."/>
            <person name="Jung C."/>
            <person name="Murphy K."/>
            <person name="Arold S.T."/>
            <person name="Gojobori T."/>
            <person name="van der Linden C.G."/>
            <person name="van Loo E.N."/>
            <person name="Jellen E.N."/>
            <person name="Maughan P.J."/>
            <person name="Tester M."/>
        </authorList>
    </citation>
    <scope>NUCLEOTIDE SEQUENCE [LARGE SCALE GENOMIC DNA]</scope>
    <source>
        <strain evidence="6">cv. PI 614886</strain>
    </source>
</reference>
<dbReference type="FunFam" id="3.40.50.2000:FF:000019">
    <property type="entry name" value="Glycosyltransferase"/>
    <property type="match status" value="1"/>
</dbReference>
<dbReference type="RefSeq" id="XP_021762769.1">
    <property type="nucleotide sequence ID" value="XM_021907077.1"/>
</dbReference>
<dbReference type="GeneID" id="110727516"/>
<accession>A0A803MFP3</accession>
<evidence type="ECO:0000256" key="4">
    <source>
        <dbReference type="RuleBase" id="RU003718"/>
    </source>
</evidence>
<comment type="similarity">
    <text evidence="1 4">Belongs to the UDP-glycosyltransferase family.</text>
</comment>
<evidence type="ECO:0000313" key="7">
    <source>
        <dbReference type="Proteomes" id="UP000596660"/>
    </source>
</evidence>
<evidence type="ECO:0000256" key="1">
    <source>
        <dbReference type="ARBA" id="ARBA00009995"/>
    </source>
</evidence>
<dbReference type="OrthoDB" id="5835829at2759"/>
<dbReference type="Gene3D" id="3.40.50.2000">
    <property type="entry name" value="Glycogen Phosphorylase B"/>
    <property type="match status" value="2"/>
</dbReference>
<dbReference type="EnsemblPlants" id="AUR62028637-RA">
    <property type="protein sequence ID" value="AUR62028637-RA:cds"/>
    <property type="gene ID" value="AUR62028637"/>
</dbReference>
<dbReference type="AlphaFoldDB" id="A0A803MFP3"/>
<dbReference type="SUPFAM" id="SSF53756">
    <property type="entry name" value="UDP-Glycosyltransferase/glycogen phosphorylase"/>
    <property type="match status" value="1"/>
</dbReference>
<dbReference type="PANTHER" id="PTHR11926">
    <property type="entry name" value="GLUCOSYL/GLUCURONOSYL TRANSFERASES"/>
    <property type="match status" value="1"/>
</dbReference>
<name>A0A803MFP3_CHEQI</name>
<dbReference type="CDD" id="cd03784">
    <property type="entry name" value="GT1_Gtf-like"/>
    <property type="match status" value="1"/>
</dbReference>
<sequence>MEVTKQAHKAHVLVFPFIGQGHVNPMLQFSKRLAFKGIKPTLITAQYIFKSMQTTTIETQFGPPIQIRSISDGYDDDSGGSHPESIAAYLDSLRVNGAKSLAQLIMRLNDEGDPVQAIIYDGFLPWALDVARQFGLVAGLFFTQSCTVNSIYYHVQRGLIQLPLTGPDLIKVSVPGAPELHPFEAPSFVHTYGSYPFWFDVILGQFSNIDQADWVLCNIFYDMEKEVVDWMAKLWKVRTIGPTVPSYYLDKRLEDDTDYGLHLLKPDKTLCKNWLDSKPKDSVVYVSFGSAAELSNEQFQELARGLKNSDLNFLWVVRESEQAKLPKGIIEENSKQGLVVGWASQLEVLAHEATGCFVTHCGFNSILEALSLGVPVVGVPQWTDQGTNAKFVEDIWGVGVRARVDDKGIVQRKQLEECITEVMEGEKSEEIKKNLSKWKKLAKEAVDVGGSSDKNIDEFVAYLAAC</sequence>
<proteinExistence type="inferred from homology"/>
<dbReference type="EC" id="2.4.1.-" evidence="5"/>
<dbReference type="FunFam" id="3.40.50.2000:FF:000057">
    <property type="entry name" value="Glycosyltransferase"/>
    <property type="match status" value="1"/>
</dbReference>
<dbReference type="OMA" id="RRETIEW"/>
<gene>
    <name evidence="6" type="primary">LOC110727516</name>
</gene>
<keyword evidence="3 4" id="KW-0808">Transferase</keyword>
<keyword evidence="7" id="KW-1185">Reference proteome</keyword>
<evidence type="ECO:0000313" key="6">
    <source>
        <dbReference type="EnsemblPlants" id="AUR62028637-RA:cds"/>
    </source>
</evidence>
<reference evidence="6" key="2">
    <citation type="submission" date="2021-03" db="UniProtKB">
        <authorList>
            <consortium name="EnsemblPlants"/>
        </authorList>
    </citation>
    <scope>IDENTIFICATION</scope>
</reference>
<keyword evidence="2 4" id="KW-0328">Glycosyltransferase</keyword>
<dbReference type="Pfam" id="PF00201">
    <property type="entry name" value="UDPGT"/>
    <property type="match status" value="1"/>
</dbReference>
<evidence type="ECO:0000256" key="5">
    <source>
        <dbReference type="RuleBase" id="RU362057"/>
    </source>
</evidence>